<reference evidence="2 3" key="1">
    <citation type="submission" date="2015-03" db="EMBL/GenBank/DDBJ databases">
        <authorList>
            <consortium name="Pathogen Informatics"/>
        </authorList>
    </citation>
    <scope>NUCLEOTIDE SEQUENCE [LARGE SCALE GENOMIC DNA]</scope>
    <source>
        <strain evidence="2 3">SMRU737</strain>
    </source>
</reference>
<keyword evidence="1" id="KW-0472">Membrane</keyword>
<evidence type="ECO:0000256" key="1">
    <source>
        <dbReference type="SAM" id="Phobius"/>
    </source>
</evidence>
<protein>
    <submittedName>
        <fullName evidence="2">Uncharacterized protein</fullName>
    </submittedName>
</protein>
<gene>
    <name evidence="2" type="ORF">ERS020247_00380</name>
</gene>
<organism evidence="2 3">
    <name type="scientific">Streptococcus pseudopneumoniae</name>
    <dbReference type="NCBI Taxonomy" id="257758"/>
    <lineage>
        <taxon>Bacteria</taxon>
        <taxon>Bacillati</taxon>
        <taxon>Bacillota</taxon>
        <taxon>Bacilli</taxon>
        <taxon>Lactobacillales</taxon>
        <taxon>Streptococcaceae</taxon>
        <taxon>Streptococcus</taxon>
    </lineage>
</organism>
<evidence type="ECO:0000313" key="3">
    <source>
        <dbReference type="Proteomes" id="UP000048179"/>
    </source>
</evidence>
<proteinExistence type="predicted"/>
<keyword evidence="1" id="KW-0812">Transmembrane</keyword>
<dbReference type="RefSeq" id="WP_050222809.1">
    <property type="nucleotide sequence ID" value="NZ_CFGT01000002.1"/>
</dbReference>
<name>A0A0U0CLS1_9STRE</name>
<keyword evidence="1" id="KW-1133">Transmembrane helix</keyword>
<feature type="transmembrane region" description="Helical" evidence="1">
    <location>
        <begin position="6"/>
        <end position="23"/>
    </location>
</feature>
<sequence>MIRKKFLLAIIGIILLFLGYWGWKVYQDSTREIIPLESLQVTVIKTDKDYSISVKADLDNFEQLSNYQAIQISNDVYLYFMKTKAIFKKNTVDADLSNILVGNINQAINNIYVVSGNDIIVKFNDSKYNHINVLKYTDRKLLLRLN</sequence>
<dbReference type="EMBL" id="CFGT01000002">
    <property type="protein sequence ID" value="CEY56420.1"/>
    <property type="molecule type" value="Genomic_DNA"/>
</dbReference>
<dbReference type="AlphaFoldDB" id="A0A0U0CLS1"/>
<dbReference type="Proteomes" id="UP000048179">
    <property type="component" value="Unassembled WGS sequence"/>
</dbReference>
<evidence type="ECO:0000313" key="2">
    <source>
        <dbReference type="EMBL" id="CEY56420.1"/>
    </source>
</evidence>
<accession>A0A0U0CLS1</accession>